<feature type="region of interest" description="Disordered" evidence="1">
    <location>
        <begin position="152"/>
        <end position="225"/>
    </location>
</feature>
<evidence type="ECO:0000313" key="2">
    <source>
        <dbReference type="EMBL" id="VDM04060.1"/>
    </source>
</evidence>
<dbReference type="EMBL" id="UYSU01042915">
    <property type="protein sequence ID" value="VDM04060.1"/>
    <property type="molecule type" value="Genomic_DNA"/>
</dbReference>
<protein>
    <submittedName>
        <fullName evidence="2">Uncharacterized protein</fullName>
    </submittedName>
</protein>
<proteinExistence type="predicted"/>
<feature type="compositionally biased region" description="Low complexity" evidence="1">
    <location>
        <begin position="55"/>
        <end position="76"/>
    </location>
</feature>
<dbReference type="AlphaFoldDB" id="A0A3P7D1Q5"/>
<dbReference type="Gene3D" id="1.20.190.20">
    <property type="entry name" value="14-3-3 domain"/>
    <property type="match status" value="1"/>
</dbReference>
<evidence type="ECO:0000313" key="3">
    <source>
        <dbReference type="Proteomes" id="UP000275846"/>
    </source>
</evidence>
<name>A0A3P7D1Q5_SCHSO</name>
<dbReference type="SUPFAM" id="SSF48445">
    <property type="entry name" value="14-3-3 protein"/>
    <property type="match status" value="1"/>
</dbReference>
<sequence length="887" mass="98457">MSDRFCLFAIKTADLTREPNDHQPKKTIFESLYERRFTRRFVASVEDARIRRNSKSSSAVHSALSSSSKDSFTSSSVAPNGTLMQNPVASLRRPSLPGKRISTDSKNLRGEEVKSKNSVRSLSVPYARKTHPIPGEETVVMADSVMLQPEADASRQLPKTPEQVVVSPARPSVSGTPRAGDLTLTSSDQTTPVPPSGTDLEGQLKSVTAENRVPLRTGGSGELPRKISTDVYRVPKNVPSLSSFSEINPIMAMTMSGSSFEDHLPTSFSLMEGSFMDEAAEFCHNMLNEQREVLGTHQRLPREVVERTDCRPQHTSIWGTFSRSVPTGKLTSPDSSPAICEVLRSEKSRNLTPAMANEIQLADNHGVSIQKMQEQARVLPMEQAFRPSTLDTCAPLYGTSRPSGRSSTVIPNFTDCNKKASEVEKAVGILSAAITEGASVVVPQVAADENEISCRGCGNDEDCKSQMKAVNLRSLELPADRGTFPDSMVMQPSPSTAKEYFMSAGGVSLQFLSTSIDPLTLSEASETLALSSLNPEGKEAEMKTAESIPVDSVIRNFFSINADAPTVLAETSSTTTSSTTSPAPASKKLSTQVEEIVVPLAGQLYKKRSYSSSAVDDDTEQGLKITDAILFKAFTPPFRFRIEGPSTQEESQFEKLDTSQSAQIILSADEEAAQDELRRKLGKLDAAVEKALKDIREKKDGLYELSYSLFQTCILTNEKIPEIKRRYRDYVLSIRSFLTNPEVVVPQELREELKEQVRVVVEEYIRLLDEKVMRQFWAPAQDKASMLRLKADFLRYLLELNPGDETYTRRCQMTYKDTKLFFVEHRLQKTVEWVYLQMNYAAFLYMTGALSAALYISRQLTKSPLLSRCSKEVQKRLQSNLKLYQML</sequence>
<dbReference type="InterPro" id="IPR036815">
    <property type="entry name" value="14-3-3_dom_sf"/>
</dbReference>
<organism evidence="2 3">
    <name type="scientific">Schistocephalus solidus</name>
    <name type="common">Tapeworm</name>
    <dbReference type="NCBI Taxonomy" id="70667"/>
    <lineage>
        <taxon>Eukaryota</taxon>
        <taxon>Metazoa</taxon>
        <taxon>Spiralia</taxon>
        <taxon>Lophotrochozoa</taxon>
        <taxon>Platyhelminthes</taxon>
        <taxon>Cestoda</taxon>
        <taxon>Eucestoda</taxon>
        <taxon>Diphyllobothriidea</taxon>
        <taxon>Diphyllobothriidae</taxon>
        <taxon>Schistocephalus</taxon>
    </lineage>
</organism>
<evidence type="ECO:0000256" key="1">
    <source>
        <dbReference type="SAM" id="MobiDB-lite"/>
    </source>
</evidence>
<reference evidence="2 3" key="1">
    <citation type="submission" date="2018-11" db="EMBL/GenBank/DDBJ databases">
        <authorList>
            <consortium name="Pathogen Informatics"/>
        </authorList>
    </citation>
    <scope>NUCLEOTIDE SEQUENCE [LARGE SCALE GENOMIC DNA]</scope>
    <source>
        <strain evidence="2 3">NST_G2</strain>
    </source>
</reference>
<dbReference type="OrthoDB" id="6224569at2759"/>
<feature type="compositionally biased region" description="Basic and acidic residues" evidence="1">
    <location>
        <begin position="101"/>
        <end position="115"/>
    </location>
</feature>
<accession>A0A3P7D1Q5</accession>
<gene>
    <name evidence="2" type="ORF">SSLN_LOCUS17674</name>
</gene>
<feature type="region of interest" description="Disordered" evidence="1">
    <location>
        <begin position="52"/>
        <end position="119"/>
    </location>
</feature>
<feature type="compositionally biased region" description="Polar residues" evidence="1">
    <location>
        <begin position="77"/>
        <end position="88"/>
    </location>
</feature>
<keyword evidence="3" id="KW-1185">Reference proteome</keyword>
<dbReference type="Proteomes" id="UP000275846">
    <property type="component" value="Unassembled WGS sequence"/>
</dbReference>